<sequence length="149" mass="16081">MKYAAKRTWPDKPKSWEAKGEAETPEAFALEFAADQGLGLGTEIVVIEREGEDAEIQFFKIANTSPYQLVQAEPRAGAGGAPRQDAMPEASSTVSSGASDDASAEVAATPLDNLRPFKTMILYMIKVAVIAFAAIYAVGYLFRYLRSAL</sequence>
<keyword evidence="2" id="KW-0472">Membrane</keyword>
<keyword evidence="2" id="KW-0812">Transmembrane</keyword>
<feature type="compositionally biased region" description="Basic and acidic residues" evidence="1">
    <location>
        <begin position="8"/>
        <end position="22"/>
    </location>
</feature>
<dbReference type="OrthoDB" id="5767224at2"/>
<dbReference type="Proteomes" id="UP000274556">
    <property type="component" value="Unassembled WGS sequence"/>
</dbReference>
<dbReference type="AlphaFoldDB" id="A0A495VAM5"/>
<proteinExistence type="predicted"/>
<keyword evidence="2" id="KW-1133">Transmembrane helix</keyword>
<feature type="region of interest" description="Disordered" evidence="1">
    <location>
        <begin position="1"/>
        <end position="22"/>
    </location>
</feature>
<protein>
    <submittedName>
        <fullName evidence="3">Uncharacterized protein</fullName>
    </submittedName>
</protein>
<evidence type="ECO:0000313" key="4">
    <source>
        <dbReference type="Proteomes" id="UP000274556"/>
    </source>
</evidence>
<reference evidence="3 4" key="1">
    <citation type="submission" date="2018-10" db="EMBL/GenBank/DDBJ databases">
        <title>Genomic Encyclopedia of Archaeal and Bacterial Type Strains, Phase II (KMG-II): from individual species to whole genera.</title>
        <authorList>
            <person name="Goeker M."/>
        </authorList>
    </citation>
    <scope>NUCLEOTIDE SEQUENCE [LARGE SCALE GENOMIC DNA]</scope>
    <source>
        <strain evidence="3 4">DSM 235</strain>
    </source>
</reference>
<evidence type="ECO:0000256" key="2">
    <source>
        <dbReference type="SAM" id="Phobius"/>
    </source>
</evidence>
<feature type="transmembrane region" description="Helical" evidence="2">
    <location>
        <begin position="121"/>
        <end position="142"/>
    </location>
</feature>
<accession>A0A495VAM5</accession>
<evidence type="ECO:0000313" key="3">
    <source>
        <dbReference type="EMBL" id="RKT45683.1"/>
    </source>
</evidence>
<name>A0A495VAM5_9GAMM</name>
<evidence type="ECO:0000256" key="1">
    <source>
        <dbReference type="SAM" id="MobiDB-lite"/>
    </source>
</evidence>
<dbReference type="EMBL" id="RBXL01000001">
    <property type="protein sequence ID" value="RKT45683.1"/>
    <property type="molecule type" value="Genomic_DNA"/>
</dbReference>
<gene>
    <name evidence="3" type="ORF">BDD21_3155</name>
</gene>
<dbReference type="RefSeq" id="WP_120797903.1">
    <property type="nucleotide sequence ID" value="NZ_RBXL01000001.1"/>
</dbReference>
<organism evidence="3 4">
    <name type="scientific">Thiocapsa rosea</name>
    <dbReference type="NCBI Taxonomy" id="69360"/>
    <lineage>
        <taxon>Bacteria</taxon>
        <taxon>Pseudomonadati</taxon>
        <taxon>Pseudomonadota</taxon>
        <taxon>Gammaproteobacteria</taxon>
        <taxon>Chromatiales</taxon>
        <taxon>Chromatiaceae</taxon>
        <taxon>Thiocapsa</taxon>
    </lineage>
</organism>
<comment type="caution">
    <text evidence="3">The sequence shown here is derived from an EMBL/GenBank/DDBJ whole genome shotgun (WGS) entry which is preliminary data.</text>
</comment>
<keyword evidence="4" id="KW-1185">Reference proteome</keyword>
<feature type="region of interest" description="Disordered" evidence="1">
    <location>
        <begin position="72"/>
        <end position="102"/>
    </location>
</feature>